<dbReference type="Proteomes" id="UP000775872">
    <property type="component" value="Unassembled WGS sequence"/>
</dbReference>
<dbReference type="EMBL" id="CABFOC020000029">
    <property type="protein sequence ID" value="CAH0047471.1"/>
    <property type="molecule type" value="Genomic_DNA"/>
</dbReference>
<evidence type="ECO:0000313" key="2">
    <source>
        <dbReference type="Proteomes" id="UP000775872"/>
    </source>
</evidence>
<reference evidence="2" key="1">
    <citation type="submission" date="2019-06" db="EMBL/GenBank/DDBJ databases">
        <authorList>
            <person name="Broberg M."/>
        </authorList>
    </citation>
    <scope>NUCLEOTIDE SEQUENCE [LARGE SCALE GENOMIC DNA]</scope>
</reference>
<sequence length="111" mass="12613">MPGNQLPTDLNGENPWLKDLCISMNSMGELGDMVILVHCGSELLTKHITIGTSLRTTYITPHILERGMEFSWDKWISCHIELQGRLMTQDGGRDEPPIGPFFWTKSKMRIP</sequence>
<evidence type="ECO:0000313" key="1">
    <source>
        <dbReference type="EMBL" id="CAH0047471.1"/>
    </source>
</evidence>
<name>A0A9N9Z1R3_9HYPO</name>
<dbReference type="AlphaFoldDB" id="A0A9N9Z1R3"/>
<organism evidence="1 2">
    <name type="scientific">Clonostachys solani</name>
    <dbReference type="NCBI Taxonomy" id="160281"/>
    <lineage>
        <taxon>Eukaryota</taxon>
        <taxon>Fungi</taxon>
        <taxon>Dikarya</taxon>
        <taxon>Ascomycota</taxon>
        <taxon>Pezizomycotina</taxon>
        <taxon>Sordariomycetes</taxon>
        <taxon>Hypocreomycetidae</taxon>
        <taxon>Hypocreales</taxon>
        <taxon>Bionectriaceae</taxon>
        <taxon>Clonostachys</taxon>
    </lineage>
</organism>
<keyword evidence="2" id="KW-1185">Reference proteome</keyword>
<reference evidence="1 2" key="2">
    <citation type="submission" date="2021-10" db="EMBL/GenBank/DDBJ databases">
        <authorList>
            <person name="Piombo E."/>
        </authorList>
    </citation>
    <scope>NUCLEOTIDE SEQUENCE [LARGE SCALE GENOMIC DNA]</scope>
</reference>
<accession>A0A9N9Z1R3</accession>
<gene>
    <name evidence="1" type="ORF">CSOL1703_00017362</name>
</gene>
<comment type="caution">
    <text evidence="1">The sequence shown here is derived from an EMBL/GenBank/DDBJ whole genome shotgun (WGS) entry which is preliminary data.</text>
</comment>
<protein>
    <submittedName>
        <fullName evidence="1">Uncharacterized protein</fullName>
    </submittedName>
</protein>
<proteinExistence type="predicted"/>